<gene>
    <name evidence="1" type="ORF">BcDW1_3603</name>
</gene>
<sequence length="102" mass="11526">MFVYTFHLIFTAQSPSNRLLKKLDCLRTPLFEQKALFLSRTAKIPCLTLKLLHTPKQQIHSQTAPQQPCTLSNKLAQLEILKVSKPHMPRPALALPKLGTVP</sequence>
<organism evidence="1 2">
    <name type="scientific">Botryotinia fuckeliana (strain BcDW1)</name>
    <name type="common">Noble rot fungus</name>
    <name type="synonym">Botrytis cinerea</name>
    <dbReference type="NCBI Taxonomy" id="1290391"/>
    <lineage>
        <taxon>Eukaryota</taxon>
        <taxon>Fungi</taxon>
        <taxon>Dikarya</taxon>
        <taxon>Ascomycota</taxon>
        <taxon>Pezizomycotina</taxon>
        <taxon>Leotiomycetes</taxon>
        <taxon>Helotiales</taxon>
        <taxon>Sclerotiniaceae</taxon>
        <taxon>Botrytis</taxon>
    </lineage>
</organism>
<dbReference type="AlphaFoldDB" id="M7ULU2"/>
<reference evidence="2" key="1">
    <citation type="journal article" date="2013" name="Genome Announc.">
        <title>Draft genome sequence of Botrytis cinerea BcDW1, inoculum for noble rot of grape berries.</title>
        <authorList>
            <person name="Blanco-Ulate B."/>
            <person name="Allen G."/>
            <person name="Powell A.L."/>
            <person name="Cantu D."/>
        </authorList>
    </citation>
    <scope>NUCLEOTIDE SEQUENCE [LARGE SCALE GENOMIC DNA]</scope>
    <source>
        <strain evidence="2">BcDW1</strain>
    </source>
</reference>
<name>M7ULU2_BOTF1</name>
<dbReference type="Proteomes" id="UP000012045">
    <property type="component" value="Unassembled WGS sequence"/>
</dbReference>
<evidence type="ECO:0000313" key="2">
    <source>
        <dbReference type="Proteomes" id="UP000012045"/>
    </source>
</evidence>
<protein>
    <submittedName>
        <fullName evidence="1">Uncharacterized protein</fullName>
    </submittedName>
</protein>
<dbReference type="EMBL" id="KB707808">
    <property type="protein sequence ID" value="EMR87813.1"/>
    <property type="molecule type" value="Genomic_DNA"/>
</dbReference>
<accession>M7ULU2</accession>
<evidence type="ECO:0000313" key="1">
    <source>
        <dbReference type="EMBL" id="EMR87813.1"/>
    </source>
</evidence>
<proteinExistence type="predicted"/>
<dbReference type="HOGENOM" id="CLU_2277034_0_0_1"/>